<proteinExistence type="predicted"/>
<accession>A0ACC4DPR9</accession>
<keyword evidence="2" id="KW-1185">Reference proteome</keyword>
<reference evidence="1" key="1">
    <citation type="submission" date="2024-12" db="EMBL/GenBank/DDBJ databases">
        <title>Comparative genomics and development of molecular markers within Purpureocillium lilacinum and among Purpureocillium species.</title>
        <authorList>
            <person name="Yeh Z.-Y."/>
            <person name="Ni N.-T."/>
            <person name="Lo P.-H."/>
            <person name="Mushyakhwo K."/>
            <person name="Lin C.-F."/>
            <person name="Nai Y.-S."/>
        </authorList>
    </citation>
    <scope>NUCLEOTIDE SEQUENCE</scope>
    <source>
        <strain evidence="1">NCHU-NPUST-175</strain>
    </source>
</reference>
<dbReference type="Proteomes" id="UP001638806">
    <property type="component" value="Unassembled WGS sequence"/>
</dbReference>
<comment type="caution">
    <text evidence="1">The sequence shown here is derived from an EMBL/GenBank/DDBJ whole genome shotgun (WGS) entry which is preliminary data.</text>
</comment>
<dbReference type="EMBL" id="JBGNUJ010000007">
    <property type="protein sequence ID" value="KAL3958008.1"/>
    <property type="molecule type" value="Genomic_DNA"/>
</dbReference>
<sequence>MSIKALPVIALAAFGMFVHDRSRIFSFFLNNSPEKMPTINTFRSHSVKFADRIRSCEDFLLIEDRGVAIAACDPGRERWNTVMGVNVPGPVSSAELYIYDYKDASLPDAAALKRVSLVDFPGKDDFHTLGFAFDEATSTLYMSSHAKAGPRIEVFTLDIDALTATHRATVQHPLLNGPNALALLGPDELLVTNDHRFPARDYKLLSKAETFLGPPTGTVVHLKLTPNGQHAVHDARVLARVPFANGVELLNHSTVAVASTSRGAVYLFDLAEDEKKTKKHGEQRLRMKYRTQIRTPFLPDNLSRASDGRLLIAGHPHPPSLQRFTQTRHVCNGDATELKRADEETRRYCETGTAPSWVAEWSDEEGLRSLYAGVEYPTSATAARDVKRGWASWAGSQSGKGYHTMPSLLELLRSASQVDCDTLDSQVAKELGPFVDCTSNQAIAYFELSQPVSGGELLHHAALIKEAVADAEGRLRHMQDGLTLEEFAVEVLMVKLQLLIAPNVTGYVHVQTNPKLSFSTAGTINNAKRMFPCHPRRIVAIFKALNQDLSSSRICIKIPATWEGLQACRALEAEGIATLATTMFCMEQAALAADAGCMYIAPYINELKVHFETGYVDENKAFDFCREAQAYYVAHAHRTRVLAASLTSVDEVMRLAGVQHVTVAPGLLHELAAREASSQDGEQLGAYFAEGPANRSWESADYERLVKDESAWRLAFARSGFGASEGKIVQAINYFADFQEKLEELVGQHR</sequence>
<organism evidence="1 2">
    <name type="scientific">Purpureocillium lilacinum</name>
    <name type="common">Paecilomyces lilacinus</name>
    <dbReference type="NCBI Taxonomy" id="33203"/>
    <lineage>
        <taxon>Eukaryota</taxon>
        <taxon>Fungi</taxon>
        <taxon>Dikarya</taxon>
        <taxon>Ascomycota</taxon>
        <taxon>Pezizomycotina</taxon>
        <taxon>Sordariomycetes</taxon>
        <taxon>Hypocreomycetidae</taxon>
        <taxon>Hypocreales</taxon>
        <taxon>Ophiocordycipitaceae</taxon>
        <taxon>Purpureocillium</taxon>
    </lineage>
</organism>
<protein>
    <submittedName>
        <fullName evidence="1">Uncharacterized protein</fullName>
    </submittedName>
</protein>
<gene>
    <name evidence="1" type="ORF">ACCO45_008586</name>
</gene>
<evidence type="ECO:0000313" key="1">
    <source>
        <dbReference type="EMBL" id="KAL3958008.1"/>
    </source>
</evidence>
<evidence type="ECO:0000313" key="2">
    <source>
        <dbReference type="Proteomes" id="UP001638806"/>
    </source>
</evidence>
<name>A0ACC4DPR9_PURLI</name>